<keyword evidence="13" id="KW-1185">Reference proteome</keyword>
<comment type="catalytic activity">
    <reaction evidence="10">
        <text>ITP + H2O = IMP + diphosphate + H(+)</text>
        <dbReference type="Rhea" id="RHEA:29399"/>
        <dbReference type="ChEBI" id="CHEBI:15377"/>
        <dbReference type="ChEBI" id="CHEBI:15378"/>
        <dbReference type="ChEBI" id="CHEBI:33019"/>
        <dbReference type="ChEBI" id="CHEBI:58053"/>
        <dbReference type="ChEBI" id="CHEBI:61402"/>
        <dbReference type="EC" id="3.6.1.66"/>
    </reaction>
</comment>
<dbReference type="Gene3D" id="3.90.950.10">
    <property type="match status" value="1"/>
</dbReference>
<dbReference type="GO" id="GO:0036220">
    <property type="term" value="F:ITP diphosphatase activity"/>
    <property type="evidence" value="ECO:0007669"/>
    <property type="project" value="UniProtKB-UniRule"/>
</dbReference>
<keyword evidence="7 10" id="KW-0546">Nucleotide metabolism</keyword>
<dbReference type="GO" id="GO:0009117">
    <property type="term" value="P:nucleotide metabolic process"/>
    <property type="evidence" value="ECO:0007669"/>
    <property type="project" value="UniProtKB-KW"/>
</dbReference>
<dbReference type="HAMAP" id="MF_01405">
    <property type="entry name" value="Non_canon_purine_NTPase"/>
    <property type="match status" value="1"/>
</dbReference>
<name>A0A841PVR8_9BACL</name>
<keyword evidence="3 10" id="KW-0479">Metal-binding</keyword>
<keyword evidence="4 10" id="KW-0547">Nucleotide-binding</keyword>
<comment type="function">
    <text evidence="10">Pyrophosphatase that catalyzes the hydrolysis of nucleoside triphosphates to their monophosphate derivatives, with a high preference for the non-canonical purine nucleotides XTP (xanthosine triphosphate), dITP (deoxyinosine triphosphate) and ITP. Seems to function as a house-cleaning enzyme that removes non-canonical purine nucleotides from the nucleotide pool, thus preventing their incorporation into DNA/RNA and avoiding chromosomal lesions.</text>
</comment>
<dbReference type="GO" id="GO:0036222">
    <property type="term" value="F:XTP diphosphatase activity"/>
    <property type="evidence" value="ECO:0007669"/>
    <property type="project" value="UniProtKB-UniRule"/>
</dbReference>
<evidence type="ECO:0000256" key="4">
    <source>
        <dbReference type="ARBA" id="ARBA00022741"/>
    </source>
</evidence>
<protein>
    <recommendedName>
        <fullName evidence="10">dITP/XTP pyrophosphatase</fullName>
        <ecNumber evidence="10">3.6.1.66</ecNumber>
    </recommendedName>
    <alternativeName>
        <fullName evidence="10">Non-canonical purine NTP pyrophosphatase</fullName>
    </alternativeName>
    <alternativeName>
        <fullName evidence="10">Non-standard purine NTP pyrophosphatase</fullName>
    </alternativeName>
    <alternativeName>
        <fullName evidence="10">Nucleoside-triphosphate diphosphatase</fullName>
    </alternativeName>
    <alternativeName>
        <fullName evidence="10">Nucleoside-triphosphate pyrophosphatase</fullName>
        <shortName evidence="10">NTPase</shortName>
    </alternativeName>
</protein>
<evidence type="ECO:0000256" key="11">
    <source>
        <dbReference type="RuleBase" id="RU003781"/>
    </source>
</evidence>
<accession>A0A841PVR8</accession>
<dbReference type="GO" id="GO:0005829">
    <property type="term" value="C:cytosol"/>
    <property type="evidence" value="ECO:0007669"/>
    <property type="project" value="TreeGrafter"/>
</dbReference>
<evidence type="ECO:0000256" key="3">
    <source>
        <dbReference type="ARBA" id="ARBA00022723"/>
    </source>
</evidence>
<evidence type="ECO:0000256" key="1">
    <source>
        <dbReference type="ARBA" id="ARBA00008023"/>
    </source>
</evidence>
<dbReference type="NCBIfam" id="NF011397">
    <property type="entry name" value="PRK14822.1"/>
    <property type="match status" value="1"/>
</dbReference>
<dbReference type="FunFam" id="3.90.950.10:FF:000001">
    <property type="entry name" value="dITP/XTP pyrophosphatase"/>
    <property type="match status" value="1"/>
</dbReference>
<comment type="caution">
    <text evidence="12">The sequence shown here is derived from an EMBL/GenBank/DDBJ whole genome shotgun (WGS) entry which is preliminary data.</text>
</comment>
<comment type="subunit">
    <text evidence="2 10">Homodimer.</text>
</comment>
<dbReference type="EC" id="3.6.1.66" evidence="10"/>
<gene>
    <name evidence="12" type="ORF">HNR44_000262</name>
</gene>
<evidence type="ECO:0000256" key="8">
    <source>
        <dbReference type="ARBA" id="ARBA00051875"/>
    </source>
</evidence>
<dbReference type="PANTHER" id="PTHR11067:SF9">
    <property type="entry name" value="INOSINE TRIPHOSPHATE PYROPHOSPHATASE"/>
    <property type="match status" value="1"/>
</dbReference>
<organism evidence="12 13">
    <name type="scientific">Geomicrobium halophilum</name>
    <dbReference type="NCBI Taxonomy" id="549000"/>
    <lineage>
        <taxon>Bacteria</taxon>
        <taxon>Bacillati</taxon>
        <taxon>Bacillota</taxon>
        <taxon>Bacilli</taxon>
        <taxon>Bacillales</taxon>
        <taxon>Geomicrobium</taxon>
    </lineage>
</organism>
<evidence type="ECO:0000256" key="2">
    <source>
        <dbReference type="ARBA" id="ARBA00011738"/>
    </source>
</evidence>
<dbReference type="GO" id="GO:0046872">
    <property type="term" value="F:metal ion binding"/>
    <property type="evidence" value="ECO:0007669"/>
    <property type="project" value="UniProtKB-KW"/>
</dbReference>
<evidence type="ECO:0000256" key="6">
    <source>
        <dbReference type="ARBA" id="ARBA00022842"/>
    </source>
</evidence>
<dbReference type="Proteomes" id="UP000568839">
    <property type="component" value="Unassembled WGS sequence"/>
</dbReference>
<feature type="binding site" evidence="10">
    <location>
        <position position="175"/>
    </location>
    <ligand>
        <name>substrate</name>
    </ligand>
</feature>
<evidence type="ECO:0000256" key="9">
    <source>
        <dbReference type="ARBA" id="ARBA00052017"/>
    </source>
</evidence>
<dbReference type="RefSeq" id="WP_184402320.1">
    <property type="nucleotide sequence ID" value="NZ_JACHHJ010000001.1"/>
</dbReference>
<comment type="similarity">
    <text evidence="1 10 11">Belongs to the HAM1 NTPase family.</text>
</comment>
<proteinExistence type="inferred from homology"/>
<feature type="binding site" evidence="10">
    <location>
        <begin position="152"/>
        <end position="155"/>
    </location>
    <ligand>
        <name>substrate</name>
    </ligand>
</feature>
<dbReference type="GO" id="GO:0000166">
    <property type="term" value="F:nucleotide binding"/>
    <property type="evidence" value="ECO:0007669"/>
    <property type="project" value="UniProtKB-KW"/>
</dbReference>
<feature type="binding site" evidence="10">
    <location>
        <begin position="180"/>
        <end position="181"/>
    </location>
    <ligand>
        <name>substrate</name>
    </ligand>
</feature>
<dbReference type="Pfam" id="PF01725">
    <property type="entry name" value="Ham1p_like"/>
    <property type="match status" value="1"/>
</dbReference>
<dbReference type="NCBIfam" id="TIGR00042">
    <property type="entry name" value="RdgB/HAM1 family non-canonical purine NTP pyrophosphatase"/>
    <property type="match status" value="1"/>
</dbReference>
<evidence type="ECO:0000256" key="5">
    <source>
        <dbReference type="ARBA" id="ARBA00022801"/>
    </source>
</evidence>
<sequence>MKKIVLATQNEGKRKELDTLLSGMVDVHSLSNFPDCPDVEETGETFTENARLKAEFVAKYTGLPTLADDSGLVVDALDGAPGVYSARFAGEDKNDENNNHKLMRLLEGKTEQERTARFVCSLVYVDPDGVSIDVLGTCEGRIAHEPKGTNGFGYDPLMYIPHMQRTMAELSSAEKNSISHRNDALKKMKTEWEKRGLLSKGGPK</sequence>
<dbReference type="GO" id="GO:0009146">
    <property type="term" value="P:purine nucleoside triphosphate catabolic process"/>
    <property type="evidence" value="ECO:0007669"/>
    <property type="project" value="UniProtKB-UniRule"/>
</dbReference>
<comment type="catalytic activity">
    <reaction evidence="8 10">
        <text>dITP + H2O = dIMP + diphosphate + H(+)</text>
        <dbReference type="Rhea" id="RHEA:28342"/>
        <dbReference type="ChEBI" id="CHEBI:15377"/>
        <dbReference type="ChEBI" id="CHEBI:15378"/>
        <dbReference type="ChEBI" id="CHEBI:33019"/>
        <dbReference type="ChEBI" id="CHEBI:61194"/>
        <dbReference type="ChEBI" id="CHEBI:61382"/>
        <dbReference type="EC" id="3.6.1.66"/>
    </reaction>
</comment>
<feature type="binding site" evidence="10">
    <location>
        <position position="40"/>
    </location>
    <ligand>
        <name>Mg(2+)</name>
        <dbReference type="ChEBI" id="CHEBI:18420"/>
    </ligand>
</feature>
<keyword evidence="5 10" id="KW-0378">Hydrolase</keyword>
<comment type="catalytic activity">
    <reaction evidence="9 10">
        <text>XTP + H2O = XMP + diphosphate + H(+)</text>
        <dbReference type="Rhea" id="RHEA:28610"/>
        <dbReference type="ChEBI" id="CHEBI:15377"/>
        <dbReference type="ChEBI" id="CHEBI:15378"/>
        <dbReference type="ChEBI" id="CHEBI:33019"/>
        <dbReference type="ChEBI" id="CHEBI:57464"/>
        <dbReference type="ChEBI" id="CHEBI:61314"/>
        <dbReference type="EC" id="3.6.1.66"/>
    </reaction>
</comment>
<comment type="cofactor">
    <cofactor evidence="10">
        <name>Mg(2+)</name>
        <dbReference type="ChEBI" id="CHEBI:18420"/>
    </cofactor>
    <text evidence="10">Binds 1 Mg(2+) ion per subunit.</text>
</comment>
<feature type="binding site" evidence="10">
    <location>
        <position position="69"/>
    </location>
    <ligand>
        <name>Mg(2+)</name>
        <dbReference type="ChEBI" id="CHEBI:18420"/>
    </ligand>
</feature>
<dbReference type="InterPro" id="IPR020922">
    <property type="entry name" value="dITP/XTP_pyrophosphatase"/>
</dbReference>
<dbReference type="AlphaFoldDB" id="A0A841PVR8"/>
<dbReference type="GO" id="GO:0035870">
    <property type="term" value="F:dITP diphosphatase activity"/>
    <property type="evidence" value="ECO:0007669"/>
    <property type="project" value="UniProtKB-UniRule"/>
</dbReference>
<feature type="active site" description="Proton acceptor" evidence="10">
    <location>
        <position position="69"/>
    </location>
</feature>
<dbReference type="InterPro" id="IPR029001">
    <property type="entry name" value="ITPase-like_fam"/>
</dbReference>
<feature type="binding site" evidence="10">
    <location>
        <position position="70"/>
    </location>
    <ligand>
        <name>substrate</name>
    </ligand>
</feature>
<dbReference type="SUPFAM" id="SSF52972">
    <property type="entry name" value="ITPase-like"/>
    <property type="match status" value="1"/>
</dbReference>
<dbReference type="PANTHER" id="PTHR11067">
    <property type="entry name" value="INOSINE TRIPHOSPHATE PYROPHOSPHATASE/HAM1 PROTEIN"/>
    <property type="match status" value="1"/>
</dbReference>
<evidence type="ECO:0000313" key="13">
    <source>
        <dbReference type="Proteomes" id="UP000568839"/>
    </source>
</evidence>
<evidence type="ECO:0000256" key="10">
    <source>
        <dbReference type="HAMAP-Rule" id="MF_01405"/>
    </source>
</evidence>
<reference evidence="12 13" key="1">
    <citation type="submission" date="2020-08" db="EMBL/GenBank/DDBJ databases">
        <title>Genomic Encyclopedia of Type Strains, Phase IV (KMG-IV): sequencing the most valuable type-strain genomes for metagenomic binning, comparative biology and taxonomic classification.</title>
        <authorList>
            <person name="Goeker M."/>
        </authorList>
    </citation>
    <scope>NUCLEOTIDE SEQUENCE [LARGE SCALE GENOMIC DNA]</scope>
    <source>
        <strain evidence="12 13">DSM 21769</strain>
    </source>
</reference>
<feature type="binding site" evidence="10">
    <location>
        <begin position="8"/>
        <end position="13"/>
    </location>
    <ligand>
        <name>substrate</name>
    </ligand>
</feature>
<dbReference type="CDD" id="cd00515">
    <property type="entry name" value="HAM1"/>
    <property type="match status" value="1"/>
</dbReference>
<dbReference type="GO" id="GO:0017111">
    <property type="term" value="F:ribonucleoside triphosphate phosphatase activity"/>
    <property type="evidence" value="ECO:0007669"/>
    <property type="project" value="InterPro"/>
</dbReference>
<evidence type="ECO:0000313" key="12">
    <source>
        <dbReference type="EMBL" id="MBB6448313.1"/>
    </source>
</evidence>
<dbReference type="EMBL" id="JACHHJ010000001">
    <property type="protein sequence ID" value="MBB6448313.1"/>
    <property type="molecule type" value="Genomic_DNA"/>
</dbReference>
<dbReference type="InterPro" id="IPR002637">
    <property type="entry name" value="RdgB/HAM1"/>
</dbReference>
<keyword evidence="6 10" id="KW-0460">Magnesium</keyword>
<evidence type="ECO:0000256" key="7">
    <source>
        <dbReference type="ARBA" id="ARBA00023080"/>
    </source>
</evidence>